<dbReference type="EMBL" id="CP045798">
    <property type="protein sequence ID" value="QNB45387.1"/>
    <property type="molecule type" value="Genomic_DNA"/>
</dbReference>
<evidence type="ECO:0000313" key="3">
    <source>
        <dbReference type="EMBL" id="QNB45387.1"/>
    </source>
</evidence>
<protein>
    <recommendedName>
        <fullName evidence="2">TadE-like domain-containing protein</fullName>
    </recommendedName>
</protein>
<dbReference type="AlphaFoldDB" id="A0A7G6DZY3"/>
<sequence>MKQKKGSATIEAAVMLPVFVSVVLGFLFFMGAIKESMALQQAAREGAIYYATYGDSYMAVEKTKKELERGGIDPQQITITPVASGSKKGIVVQKESKVFTGYIESTFLRKEVIIDRLF</sequence>
<evidence type="ECO:0000256" key="1">
    <source>
        <dbReference type="SAM" id="Phobius"/>
    </source>
</evidence>
<organism evidence="3 4">
    <name type="scientific">Thermanaerosceptrum fracticalcis</name>
    <dbReference type="NCBI Taxonomy" id="1712410"/>
    <lineage>
        <taxon>Bacteria</taxon>
        <taxon>Bacillati</taxon>
        <taxon>Bacillota</taxon>
        <taxon>Clostridia</taxon>
        <taxon>Eubacteriales</taxon>
        <taxon>Peptococcaceae</taxon>
        <taxon>Thermanaerosceptrum</taxon>
    </lineage>
</organism>
<proteinExistence type="predicted"/>
<dbReference type="InterPro" id="IPR012495">
    <property type="entry name" value="TadE-like_dom"/>
</dbReference>
<gene>
    <name evidence="3" type="ORF">BR63_03100</name>
</gene>
<evidence type="ECO:0000313" key="4">
    <source>
        <dbReference type="Proteomes" id="UP000515847"/>
    </source>
</evidence>
<feature type="domain" description="TadE-like" evidence="2">
    <location>
        <begin position="6"/>
        <end position="47"/>
    </location>
</feature>
<name>A0A7G6DZY3_THEFR</name>
<dbReference type="KEGG" id="tfr:BR63_03100"/>
<evidence type="ECO:0000259" key="2">
    <source>
        <dbReference type="Pfam" id="PF07811"/>
    </source>
</evidence>
<keyword evidence="1" id="KW-1133">Transmembrane helix</keyword>
<keyword evidence="1" id="KW-0472">Membrane</keyword>
<feature type="transmembrane region" description="Helical" evidence="1">
    <location>
        <begin position="12"/>
        <end position="33"/>
    </location>
</feature>
<accession>A0A7G6DZY3</accession>
<keyword evidence="4" id="KW-1185">Reference proteome</keyword>
<dbReference type="Proteomes" id="UP000515847">
    <property type="component" value="Chromosome"/>
</dbReference>
<keyword evidence="1" id="KW-0812">Transmembrane</keyword>
<dbReference type="Pfam" id="PF07811">
    <property type="entry name" value="TadE"/>
    <property type="match status" value="1"/>
</dbReference>
<reference evidence="3 4" key="1">
    <citation type="journal article" date="2019" name="Front. Microbiol.">
        <title>Thermoanaerosceptrum fracticalcis gen. nov. sp. nov., a Novel Fumarate-Fermenting Microorganism From a Deep Fractured Carbonate Aquifer of the US Great Basin.</title>
        <authorList>
            <person name="Hamilton-Brehm S.D."/>
            <person name="Stewart L.E."/>
            <person name="Zavarin M."/>
            <person name="Caldwell M."/>
            <person name="Lawson P.A."/>
            <person name="Onstott T.C."/>
            <person name="Grzymski J."/>
            <person name="Neveux I."/>
            <person name="Lollar B.S."/>
            <person name="Russell C.E."/>
            <person name="Moser D.P."/>
        </authorList>
    </citation>
    <scope>NUCLEOTIDE SEQUENCE [LARGE SCALE GENOMIC DNA]</scope>
    <source>
        <strain evidence="3 4">DRI-13</strain>
    </source>
</reference>
<dbReference type="RefSeq" id="WP_187142818.1">
    <property type="nucleotide sequence ID" value="NZ_CP045798.1"/>
</dbReference>